<comment type="catalytic activity">
    <reaction evidence="7">
        <text>Endonucleolytic cleavage to 5'-phosphooligonucleotide end-products.</text>
        <dbReference type="EC" id="3.1.21.2"/>
    </reaction>
</comment>
<evidence type="ECO:0000256" key="7">
    <source>
        <dbReference type="HAMAP-Rule" id="MF_00152"/>
    </source>
</evidence>
<feature type="binding site" evidence="7">
    <location>
        <position position="71"/>
    </location>
    <ligand>
        <name>Zn(2+)</name>
        <dbReference type="ChEBI" id="CHEBI:29105"/>
        <label>1</label>
    </ligand>
</feature>
<dbReference type="Proteomes" id="UP000320766">
    <property type="component" value="Unassembled WGS sequence"/>
</dbReference>
<dbReference type="GO" id="GO:0008081">
    <property type="term" value="F:phosphoric diester hydrolase activity"/>
    <property type="evidence" value="ECO:0007669"/>
    <property type="project" value="TreeGrafter"/>
</dbReference>
<dbReference type="InterPro" id="IPR013022">
    <property type="entry name" value="Xyl_isomerase-like_TIM-brl"/>
</dbReference>
<dbReference type="SUPFAM" id="SSF51658">
    <property type="entry name" value="Xylose isomerase-like"/>
    <property type="match status" value="1"/>
</dbReference>
<dbReference type="FunFam" id="3.20.20.150:FF:000001">
    <property type="entry name" value="Probable endonuclease 4"/>
    <property type="match status" value="1"/>
</dbReference>
<name>A0A520KWF7_9EURY</name>
<dbReference type="InterPro" id="IPR018246">
    <property type="entry name" value="AP_endonuc_F2_Zn_BS"/>
</dbReference>
<dbReference type="NCBIfam" id="TIGR00587">
    <property type="entry name" value="nfo"/>
    <property type="match status" value="1"/>
</dbReference>
<dbReference type="PANTHER" id="PTHR21445">
    <property type="entry name" value="ENDONUCLEASE IV ENDODEOXYRIBONUCLEASE IV"/>
    <property type="match status" value="1"/>
</dbReference>
<dbReference type="SMART" id="SM00518">
    <property type="entry name" value="AP2Ec"/>
    <property type="match status" value="1"/>
</dbReference>
<dbReference type="GO" id="GO:0003677">
    <property type="term" value="F:DNA binding"/>
    <property type="evidence" value="ECO:0007669"/>
    <property type="project" value="InterPro"/>
</dbReference>
<protein>
    <recommendedName>
        <fullName evidence="7">Probable endonuclease 4</fullName>
        <ecNumber evidence="7">3.1.21.2</ecNumber>
    </recommendedName>
    <alternativeName>
        <fullName evidence="7">Endodeoxyribonuclease IV</fullName>
    </alternativeName>
    <alternativeName>
        <fullName evidence="7">Endonuclease IV</fullName>
    </alternativeName>
</protein>
<evidence type="ECO:0000256" key="3">
    <source>
        <dbReference type="ARBA" id="ARBA00022763"/>
    </source>
</evidence>
<feature type="binding site" evidence="7">
    <location>
        <position position="231"/>
    </location>
    <ligand>
        <name>Zn(2+)</name>
        <dbReference type="ChEBI" id="CHEBI:29105"/>
        <label>3</label>
    </ligand>
</feature>
<feature type="binding site" evidence="7">
    <location>
        <position position="147"/>
    </location>
    <ligand>
        <name>Zn(2+)</name>
        <dbReference type="ChEBI" id="CHEBI:29105"/>
        <label>1</label>
    </ligand>
</feature>
<dbReference type="AlphaFoldDB" id="A0A520KWF7"/>
<feature type="binding site" evidence="7">
    <location>
        <position position="263"/>
    </location>
    <ligand>
        <name>Zn(2+)</name>
        <dbReference type="ChEBI" id="CHEBI:29105"/>
        <label>2</label>
    </ligand>
</feature>
<dbReference type="Pfam" id="PF01261">
    <property type="entry name" value="AP_endonuc_2"/>
    <property type="match status" value="1"/>
</dbReference>
<evidence type="ECO:0000256" key="5">
    <source>
        <dbReference type="ARBA" id="ARBA00022833"/>
    </source>
</evidence>
<dbReference type="PROSITE" id="PS00731">
    <property type="entry name" value="AP_NUCLEASE_F2_3"/>
    <property type="match status" value="1"/>
</dbReference>
<feature type="binding site" evidence="7">
    <location>
        <position position="181"/>
    </location>
    <ligand>
        <name>Zn(2+)</name>
        <dbReference type="ChEBI" id="CHEBI:29105"/>
        <label>2</label>
    </ligand>
</feature>
<feature type="binding site" evidence="7">
    <location>
        <position position="184"/>
    </location>
    <ligand>
        <name>Zn(2+)</name>
        <dbReference type="ChEBI" id="CHEBI:29105"/>
        <label>3</label>
    </ligand>
</feature>
<comment type="similarity">
    <text evidence="1 7">Belongs to the AP endonuclease 2 family.</text>
</comment>
<keyword evidence="3 7" id="KW-0227">DNA damage</keyword>
<keyword evidence="2 7" id="KW-0479">Metal-binding</keyword>
<dbReference type="InterPro" id="IPR036237">
    <property type="entry name" value="Xyl_isomerase-like_sf"/>
</dbReference>
<accession>A0A520KWF7</accession>
<dbReference type="GO" id="GO:0008833">
    <property type="term" value="F:deoxyribonuclease IV (phage-T4-induced) activity"/>
    <property type="evidence" value="ECO:0007669"/>
    <property type="project" value="UniProtKB-UniRule"/>
</dbReference>
<evidence type="ECO:0000256" key="6">
    <source>
        <dbReference type="ARBA" id="ARBA00023204"/>
    </source>
</evidence>
<evidence type="ECO:0000259" key="8">
    <source>
        <dbReference type="Pfam" id="PF01261"/>
    </source>
</evidence>
<keyword evidence="5 7" id="KW-0862">Zinc</keyword>
<gene>
    <name evidence="7" type="primary">nfo</name>
    <name evidence="9" type="ORF">EF807_05275</name>
</gene>
<dbReference type="PROSITE" id="PS00730">
    <property type="entry name" value="AP_NUCLEASE_F2_2"/>
    <property type="match status" value="1"/>
</dbReference>
<evidence type="ECO:0000256" key="4">
    <source>
        <dbReference type="ARBA" id="ARBA00022801"/>
    </source>
</evidence>
<dbReference type="PANTHER" id="PTHR21445:SF0">
    <property type="entry name" value="APURINIC-APYRIMIDINIC ENDONUCLEASE"/>
    <property type="match status" value="1"/>
</dbReference>
<dbReference type="PROSITE" id="PS51432">
    <property type="entry name" value="AP_NUCLEASE_F2_4"/>
    <property type="match status" value="1"/>
</dbReference>
<dbReference type="GO" id="GO:0008270">
    <property type="term" value="F:zinc ion binding"/>
    <property type="evidence" value="ECO:0007669"/>
    <property type="project" value="UniProtKB-UniRule"/>
</dbReference>
<comment type="function">
    <text evidence="7">Endonuclease IV plays a role in DNA repair. It cleaves phosphodiester bonds at apurinic or apyrimidinic (AP) sites, generating a 3'-hydroxyl group and a 5'-terminal sugar phosphate.</text>
</comment>
<evidence type="ECO:0000256" key="1">
    <source>
        <dbReference type="ARBA" id="ARBA00005340"/>
    </source>
</evidence>
<reference evidence="9 10" key="1">
    <citation type="journal article" date="2019" name="Nat. Microbiol.">
        <title>Wide diversity of methane and short-chain alkane metabolisms in uncultured archaea.</title>
        <authorList>
            <person name="Borrel G."/>
            <person name="Adam P.S."/>
            <person name="McKay L.J."/>
            <person name="Chen L.X."/>
            <person name="Sierra-Garcia I.N."/>
            <person name="Sieber C.M."/>
            <person name="Letourneur Q."/>
            <person name="Ghozlane A."/>
            <person name="Andersen G.L."/>
            <person name="Li W.J."/>
            <person name="Hallam S.J."/>
            <person name="Muyzer G."/>
            <person name="de Oliveira V.M."/>
            <person name="Inskeep W.P."/>
            <person name="Banfield J.F."/>
            <person name="Gribaldo S."/>
        </authorList>
    </citation>
    <scope>NUCLEOTIDE SEQUENCE [LARGE SCALE GENOMIC DNA]</scope>
    <source>
        <strain evidence="9">NM1b</strain>
    </source>
</reference>
<dbReference type="GO" id="GO:0003906">
    <property type="term" value="F:DNA-(apurinic or apyrimidinic site) endonuclease activity"/>
    <property type="evidence" value="ECO:0007669"/>
    <property type="project" value="TreeGrafter"/>
</dbReference>
<organism evidence="9 10">
    <name type="scientific">Candidatus Methanolliviera hydrocarbonicum</name>
    <dbReference type="NCBI Taxonomy" id="2491085"/>
    <lineage>
        <taxon>Archaea</taxon>
        <taxon>Methanobacteriati</taxon>
        <taxon>Methanobacteriota</taxon>
        <taxon>Candidatus Methanoliparia</taxon>
        <taxon>Candidatus Methanoliparales</taxon>
        <taxon>Candidatus Methanollivieraceae</taxon>
        <taxon>Candidatus Methanolliviera</taxon>
    </lineage>
</organism>
<feature type="binding site" evidence="7">
    <location>
        <position position="218"/>
    </location>
    <ligand>
        <name>Zn(2+)</name>
        <dbReference type="ChEBI" id="CHEBI:29105"/>
        <label>2</label>
    </ligand>
</feature>
<proteinExistence type="inferred from homology"/>
<keyword evidence="4 7" id="KW-0378">Hydrolase</keyword>
<evidence type="ECO:0000313" key="10">
    <source>
        <dbReference type="Proteomes" id="UP000320766"/>
    </source>
</evidence>
<dbReference type="GO" id="GO:0006284">
    <property type="term" value="P:base-excision repair"/>
    <property type="evidence" value="ECO:0007669"/>
    <property type="project" value="TreeGrafter"/>
</dbReference>
<comment type="caution">
    <text evidence="9">The sequence shown here is derived from an EMBL/GenBank/DDBJ whole genome shotgun (WGS) entry which is preliminary data.</text>
</comment>
<feature type="domain" description="Xylose isomerase-like TIM barrel" evidence="8">
    <location>
        <begin position="23"/>
        <end position="268"/>
    </location>
</feature>
<keyword evidence="7" id="KW-0255">Endonuclease</keyword>
<feature type="binding site" evidence="7">
    <location>
        <position position="233"/>
    </location>
    <ligand>
        <name>Zn(2+)</name>
        <dbReference type="ChEBI" id="CHEBI:29105"/>
        <label>3</label>
    </ligand>
</feature>
<evidence type="ECO:0000313" key="9">
    <source>
        <dbReference type="EMBL" id="RZN68829.1"/>
    </source>
</evidence>
<dbReference type="CDD" id="cd00019">
    <property type="entry name" value="AP2Ec"/>
    <property type="match status" value="1"/>
</dbReference>
<feature type="binding site" evidence="7">
    <location>
        <position position="111"/>
    </location>
    <ligand>
        <name>Zn(2+)</name>
        <dbReference type="ChEBI" id="CHEBI:29105"/>
        <label>1</label>
    </ligand>
</feature>
<dbReference type="InterPro" id="IPR001719">
    <property type="entry name" value="AP_endonuc_2"/>
</dbReference>
<dbReference type="Gene3D" id="3.20.20.150">
    <property type="entry name" value="Divalent-metal-dependent TIM barrel enzymes"/>
    <property type="match status" value="1"/>
</dbReference>
<evidence type="ECO:0000256" key="2">
    <source>
        <dbReference type="ARBA" id="ARBA00022723"/>
    </source>
</evidence>
<sequence>MTEEEVRVGVHVSIAGSIDKAADRARERGCNTFQIFSRNPRGWKFKELVSDDAKRFLKKVEDYGISPAVDHMPYLPNLATPKDEVYQRSVESLMIELIRCNSLGIPYLVTHLGSHLGTGRGKGFQRIIGAINKALFEVENDVMILLENTAGTKNSMGGTFEDIGYIIDRIEERERIGVCLDTCHAFAAGYELRNEEGLEGTIRKLDDVIGIKHLKIIHLNDSKGGLNSRLDRHEHIGLGQIGEGGFETMLRHSIFRKLPLILETPVDERRDDIGNIGVVRELYNR</sequence>
<dbReference type="EMBL" id="RXIL01000094">
    <property type="protein sequence ID" value="RZN68829.1"/>
    <property type="molecule type" value="Genomic_DNA"/>
</dbReference>
<dbReference type="EC" id="3.1.21.2" evidence="7"/>
<keyword evidence="7" id="KW-0540">Nuclease</keyword>
<dbReference type="HAMAP" id="MF_00152">
    <property type="entry name" value="Nfo"/>
    <property type="match status" value="1"/>
</dbReference>
<keyword evidence="6 7" id="KW-0234">DNA repair</keyword>
<feature type="binding site" evidence="7">
    <location>
        <position position="147"/>
    </location>
    <ligand>
        <name>Zn(2+)</name>
        <dbReference type="ChEBI" id="CHEBI:29105"/>
        <label>2</label>
    </ligand>
</feature>
<comment type="cofactor">
    <cofactor evidence="7">
        <name>Zn(2+)</name>
        <dbReference type="ChEBI" id="CHEBI:29105"/>
    </cofactor>
    <text evidence="7">Binds 3 Zn(2+) ions.</text>
</comment>